<proteinExistence type="inferred from homology"/>
<dbReference type="PROSITE" id="PS01091">
    <property type="entry name" value="TATD_3"/>
    <property type="match status" value="1"/>
</dbReference>
<gene>
    <name evidence="5" type="ORF">GBK04_00795</name>
</gene>
<sequence>MPPGLVSQYPRGSREGRRNRHKDDFGYQHPVLWKPNQKLFSGCQNIRPALGLHPELASQRAHETSLFDSLCNETKYIGEIGLDGVSRDPQVRLKQRQVFNSVLKSIKNSSPKIITIHSRRAATETIDALENHLHGTPHRVILHWYSGTKAELMRAINLGFHFSINHAMARGKAFEALIEAVPVSSLLTETDAPFTFDAFATNRRQSLILTIDALSKVLGKDHEECKRTIWGNFSRIVKSIS</sequence>
<evidence type="ECO:0000256" key="4">
    <source>
        <dbReference type="SAM" id="MobiDB-lite"/>
    </source>
</evidence>
<protein>
    <submittedName>
        <fullName evidence="5">Uncharacterized protein</fullName>
    </submittedName>
</protein>
<dbReference type="SUPFAM" id="SSF51556">
    <property type="entry name" value="Metallo-dependent hydrolases"/>
    <property type="match status" value="1"/>
</dbReference>
<evidence type="ECO:0000313" key="5">
    <source>
        <dbReference type="EMBL" id="MPR31921.1"/>
    </source>
</evidence>
<evidence type="ECO:0000256" key="2">
    <source>
        <dbReference type="ARBA" id="ARBA00022801"/>
    </source>
</evidence>
<dbReference type="Proteomes" id="UP000479293">
    <property type="component" value="Unassembled WGS sequence"/>
</dbReference>
<reference evidence="5 6" key="1">
    <citation type="submission" date="2019-10" db="EMBL/GenBank/DDBJ databases">
        <title>Draft Genome Sequence of Cytophagaceae sp. SJW1-29.</title>
        <authorList>
            <person name="Choi A."/>
        </authorList>
    </citation>
    <scope>NUCLEOTIDE SEQUENCE [LARGE SCALE GENOMIC DNA]</scope>
    <source>
        <strain evidence="5 6">SJW1-29</strain>
    </source>
</reference>
<dbReference type="PIRSF" id="PIRSF005902">
    <property type="entry name" value="DNase_TatD"/>
    <property type="match status" value="1"/>
</dbReference>
<organism evidence="5 6">
    <name type="scientific">Salmonirosea aquatica</name>
    <dbReference type="NCBI Taxonomy" id="2654236"/>
    <lineage>
        <taxon>Bacteria</taxon>
        <taxon>Pseudomonadati</taxon>
        <taxon>Bacteroidota</taxon>
        <taxon>Cytophagia</taxon>
        <taxon>Cytophagales</taxon>
        <taxon>Spirosomataceae</taxon>
        <taxon>Salmonirosea</taxon>
    </lineage>
</organism>
<dbReference type="InterPro" id="IPR018228">
    <property type="entry name" value="DNase_TatD-rel_CS"/>
</dbReference>
<dbReference type="EMBL" id="WHLY01000001">
    <property type="protein sequence ID" value="MPR31921.1"/>
    <property type="molecule type" value="Genomic_DNA"/>
</dbReference>
<keyword evidence="3" id="KW-0479">Metal-binding</keyword>
<dbReference type="InterPro" id="IPR001130">
    <property type="entry name" value="TatD-like"/>
</dbReference>
<keyword evidence="2" id="KW-0378">Hydrolase</keyword>
<feature type="binding site" evidence="3">
    <location>
        <position position="191"/>
    </location>
    <ligand>
        <name>a divalent metal cation</name>
        <dbReference type="ChEBI" id="CHEBI:60240"/>
        <label>1</label>
    </ligand>
</feature>
<keyword evidence="6" id="KW-1185">Reference proteome</keyword>
<dbReference type="Gene3D" id="3.20.20.140">
    <property type="entry name" value="Metal-dependent hydrolases"/>
    <property type="match status" value="1"/>
</dbReference>
<evidence type="ECO:0000313" key="6">
    <source>
        <dbReference type="Proteomes" id="UP000479293"/>
    </source>
</evidence>
<evidence type="ECO:0000256" key="1">
    <source>
        <dbReference type="ARBA" id="ARBA00009275"/>
    </source>
</evidence>
<evidence type="ECO:0000256" key="3">
    <source>
        <dbReference type="PIRSR" id="PIRSR005902-1"/>
    </source>
</evidence>
<feature type="binding site" evidence="3">
    <location>
        <position position="143"/>
    </location>
    <ligand>
        <name>a divalent metal cation</name>
        <dbReference type="ChEBI" id="CHEBI:60240"/>
        <label>2</label>
    </ligand>
</feature>
<feature type="region of interest" description="Disordered" evidence="4">
    <location>
        <begin position="1"/>
        <end position="25"/>
    </location>
</feature>
<feature type="binding site" evidence="3">
    <location>
        <position position="79"/>
    </location>
    <ligand>
        <name>a divalent metal cation</name>
        <dbReference type="ChEBI" id="CHEBI:60240"/>
        <label>1</label>
    </ligand>
</feature>
<dbReference type="InterPro" id="IPR032466">
    <property type="entry name" value="Metal_Hydrolase"/>
</dbReference>
<accession>A0A7C9BD18</accession>
<dbReference type="GO" id="GO:0016788">
    <property type="term" value="F:hydrolase activity, acting on ester bonds"/>
    <property type="evidence" value="ECO:0007669"/>
    <property type="project" value="InterPro"/>
</dbReference>
<dbReference type="PANTHER" id="PTHR46124">
    <property type="entry name" value="D-AMINOACYL-TRNA DEACYLASE"/>
    <property type="match status" value="1"/>
</dbReference>
<feature type="binding site" evidence="3">
    <location>
        <position position="117"/>
    </location>
    <ligand>
        <name>a divalent metal cation</name>
        <dbReference type="ChEBI" id="CHEBI:60240"/>
        <label>2</label>
    </ligand>
</feature>
<name>A0A7C9BD18_9BACT</name>
<comment type="caution">
    <text evidence="5">The sequence shown here is derived from an EMBL/GenBank/DDBJ whole genome shotgun (WGS) entry which is preliminary data.</text>
</comment>
<dbReference type="PANTHER" id="PTHR46124:SF2">
    <property type="entry name" value="D-AMINOACYL-TRNA DEACYLASE"/>
    <property type="match status" value="1"/>
</dbReference>
<dbReference type="Pfam" id="PF01026">
    <property type="entry name" value="TatD_DNase"/>
    <property type="match status" value="1"/>
</dbReference>
<comment type="similarity">
    <text evidence="1">Belongs to the metallo-dependent hydrolases superfamily. TatD-type hydrolase family.</text>
</comment>
<feature type="compositionally biased region" description="Basic and acidic residues" evidence="4">
    <location>
        <begin position="12"/>
        <end position="25"/>
    </location>
</feature>
<dbReference type="AlphaFoldDB" id="A0A7C9BD18"/>
<dbReference type="GO" id="GO:0046872">
    <property type="term" value="F:metal ion binding"/>
    <property type="evidence" value="ECO:0007669"/>
    <property type="project" value="UniProtKB-KW"/>
</dbReference>